<dbReference type="Pfam" id="PF00487">
    <property type="entry name" value="FA_desaturase"/>
    <property type="match status" value="1"/>
</dbReference>
<evidence type="ECO:0000256" key="10">
    <source>
        <dbReference type="ARBA" id="ARBA00023004"/>
    </source>
</evidence>
<dbReference type="InterPro" id="IPR001199">
    <property type="entry name" value="Cyt_B5-like_heme/steroid-bd"/>
</dbReference>
<dbReference type="AlphaFoldDB" id="A0A507FR66"/>
<dbReference type="Proteomes" id="UP000320333">
    <property type="component" value="Unassembled WGS sequence"/>
</dbReference>
<dbReference type="InterPro" id="IPR036400">
    <property type="entry name" value="Cyt_B5-like_heme/steroid_sf"/>
</dbReference>
<keyword evidence="8 15" id="KW-1133">Transmembrane helix</keyword>
<dbReference type="PROSITE" id="PS00476">
    <property type="entry name" value="FATTY_ACID_DESATUR_1"/>
    <property type="match status" value="1"/>
</dbReference>
<comment type="similarity">
    <text evidence="2 14">Belongs to the fatty acid desaturase type 1 family.</text>
</comment>
<keyword evidence="4 14" id="KW-0349">Heme</keyword>
<evidence type="ECO:0000256" key="9">
    <source>
        <dbReference type="ARBA" id="ARBA00023002"/>
    </source>
</evidence>
<evidence type="ECO:0000256" key="6">
    <source>
        <dbReference type="ARBA" id="ARBA00022723"/>
    </source>
</evidence>
<feature type="transmembrane region" description="Helical" evidence="15">
    <location>
        <begin position="160"/>
        <end position="182"/>
    </location>
</feature>
<evidence type="ECO:0000256" key="4">
    <source>
        <dbReference type="ARBA" id="ARBA00022617"/>
    </source>
</evidence>
<keyword evidence="9 14" id="KW-0560">Oxidoreductase</keyword>
<dbReference type="EC" id="1.14.19.1" evidence="14"/>
<dbReference type="PIRSF" id="PIRSF000345">
    <property type="entry name" value="OLE1"/>
    <property type="match status" value="1"/>
</dbReference>
<comment type="cofactor">
    <cofactor evidence="14">
        <name>Fe(2+)</name>
        <dbReference type="ChEBI" id="CHEBI:29033"/>
    </cofactor>
    <text evidence="14">Expected to bind 2 Fe(2+) ions per subunit.</text>
</comment>
<keyword evidence="18" id="KW-1185">Reference proteome</keyword>
<dbReference type="PANTHER" id="PTHR11351">
    <property type="entry name" value="ACYL-COA DESATURASE"/>
    <property type="match status" value="1"/>
</dbReference>
<dbReference type="PROSITE" id="PS00191">
    <property type="entry name" value="CYTOCHROME_B5_1"/>
    <property type="match status" value="1"/>
</dbReference>
<keyword evidence="11 14" id="KW-0443">Lipid metabolism</keyword>
<dbReference type="InterPro" id="IPR015876">
    <property type="entry name" value="Acyl-CoA_DS"/>
</dbReference>
<gene>
    <name evidence="17" type="ORF">CcCBS67573_g01266</name>
</gene>
<protein>
    <recommendedName>
        <fullName evidence="14">Acyl-CoA desaturase</fullName>
        <ecNumber evidence="14">1.14.19.1</ecNumber>
    </recommendedName>
</protein>
<dbReference type="GO" id="GO:0004768">
    <property type="term" value="F:stearoyl-CoA 9-desaturase activity"/>
    <property type="evidence" value="ECO:0007669"/>
    <property type="project" value="UniProtKB-UniRule"/>
</dbReference>
<dbReference type="InterPro" id="IPR018506">
    <property type="entry name" value="Cyt_B5_heme-BS"/>
</dbReference>
<dbReference type="OrthoDB" id="10260134at2759"/>
<keyword evidence="13 14" id="KW-0275">Fatty acid biosynthesis</keyword>
<keyword evidence="3 14" id="KW-0444">Lipid biosynthesis</keyword>
<keyword evidence="5 15" id="KW-0812">Transmembrane</keyword>
<evidence type="ECO:0000256" key="7">
    <source>
        <dbReference type="ARBA" id="ARBA00022832"/>
    </source>
</evidence>
<evidence type="ECO:0000256" key="1">
    <source>
        <dbReference type="ARBA" id="ARBA00004141"/>
    </source>
</evidence>
<feature type="transmembrane region" description="Helical" evidence="15">
    <location>
        <begin position="22"/>
        <end position="42"/>
    </location>
</feature>
<dbReference type="SMART" id="SM01117">
    <property type="entry name" value="Cyt-b5"/>
    <property type="match status" value="1"/>
</dbReference>
<reference evidence="17 18" key="1">
    <citation type="journal article" date="2019" name="Sci. Rep.">
        <title>Comparative genomics of chytrid fungi reveal insights into the obligate biotrophic and pathogenic lifestyle of Synchytrium endobioticum.</title>
        <authorList>
            <person name="van de Vossenberg B.T.L.H."/>
            <person name="Warris S."/>
            <person name="Nguyen H.D.T."/>
            <person name="van Gent-Pelzer M.P.E."/>
            <person name="Joly D.L."/>
            <person name="van de Geest H.C."/>
            <person name="Bonants P.J.M."/>
            <person name="Smith D.S."/>
            <person name="Levesque C.A."/>
            <person name="van der Lee T.A.J."/>
        </authorList>
    </citation>
    <scope>NUCLEOTIDE SEQUENCE [LARGE SCALE GENOMIC DNA]</scope>
    <source>
        <strain evidence="17 18">CBS 675.73</strain>
    </source>
</reference>
<keyword evidence="10 14" id="KW-0408">Iron</keyword>
<dbReference type="GO" id="GO:0006636">
    <property type="term" value="P:unsaturated fatty acid biosynthetic process"/>
    <property type="evidence" value="ECO:0007669"/>
    <property type="project" value="UniProtKB-UniRule"/>
</dbReference>
<evidence type="ECO:0000256" key="15">
    <source>
        <dbReference type="SAM" id="Phobius"/>
    </source>
</evidence>
<dbReference type="PRINTS" id="PR00363">
    <property type="entry name" value="CYTOCHROMEB5"/>
</dbReference>
<dbReference type="CDD" id="cd03505">
    <property type="entry name" value="Delta9-FADS-like"/>
    <property type="match status" value="1"/>
</dbReference>
<organism evidence="17 18">
    <name type="scientific">Chytriomyces confervae</name>
    <dbReference type="NCBI Taxonomy" id="246404"/>
    <lineage>
        <taxon>Eukaryota</taxon>
        <taxon>Fungi</taxon>
        <taxon>Fungi incertae sedis</taxon>
        <taxon>Chytridiomycota</taxon>
        <taxon>Chytridiomycota incertae sedis</taxon>
        <taxon>Chytridiomycetes</taxon>
        <taxon>Chytridiales</taxon>
        <taxon>Chytriomycetaceae</taxon>
        <taxon>Chytriomyces</taxon>
    </lineage>
</organism>
<comment type="caution">
    <text evidence="17">The sequence shown here is derived from an EMBL/GenBank/DDBJ whole genome shotgun (WGS) entry which is preliminary data.</text>
</comment>
<accession>A0A507FR66</accession>
<dbReference type="PRINTS" id="PR00075">
    <property type="entry name" value="FACDDSATRASE"/>
</dbReference>
<keyword evidence="6 14" id="KW-0479">Metal-binding</keyword>
<evidence type="ECO:0000256" key="5">
    <source>
        <dbReference type="ARBA" id="ARBA00022692"/>
    </source>
</evidence>
<dbReference type="STRING" id="246404.A0A507FR66"/>
<evidence type="ECO:0000256" key="14">
    <source>
        <dbReference type="PIRNR" id="PIRNR000345"/>
    </source>
</evidence>
<evidence type="ECO:0000256" key="11">
    <source>
        <dbReference type="ARBA" id="ARBA00023098"/>
    </source>
</evidence>
<dbReference type="InterPro" id="IPR001522">
    <property type="entry name" value="FADS-1_CS"/>
</dbReference>
<feature type="transmembrane region" description="Helical" evidence="15">
    <location>
        <begin position="49"/>
        <end position="70"/>
    </location>
</feature>
<evidence type="ECO:0000313" key="17">
    <source>
        <dbReference type="EMBL" id="TPX77487.1"/>
    </source>
</evidence>
<dbReference type="EMBL" id="QEAP01000020">
    <property type="protein sequence ID" value="TPX77487.1"/>
    <property type="molecule type" value="Genomic_DNA"/>
</dbReference>
<evidence type="ECO:0000256" key="12">
    <source>
        <dbReference type="ARBA" id="ARBA00023136"/>
    </source>
</evidence>
<proteinExistence type="inferred from homology"/>
<comment type="subcellular location">
    <subcellularLocation>
        <location evidence="1">Membrane</location>
        <topology evidence="1">Multi-pass membrane protein</topology>
    </subcellularLocation>
</comment>
<keyword evidence="12 15" id="KW-0472">Membrane</keyword>
<evidence type="ECO:0000256" key="8">
    <source>
        <dbReference type="ARBA" id="ARBA00022989"/>
    </source>
</evidence>
<dbReference type="GO" id="GO:0005506">
    <property type="term" value="F:iron ion binding"/>
    <property type="evidence" value="ECO:0007669"/>
    <property type="project" value="TreeGrafter"/>
</dbReference>
<evidence type="ECO:0000259" key="16">
    <source>
        <dbReference type="PROSITE" id="PS50255"/>
    </source>
</evidence>
<keyword evidence="14" id="KW-0249">Electron transport</keyword>
<sequence>METAAFTAHSQFRLSDLEAIEWHNVVILFFTPVLAVKGLLLVPLQTATFWWAVAYYFFTGLGITAGYHRYWSHRSYQATRPFQMALLLAGTGALEGSVKWWCRGHRVHHRFTDTEKDPYNAKNGFFWSHIGWMIVKQEKKAAMDISDLNSDPMIQFQHDYYLPLGIIAAFVIPTVVAGLGWGDWMGGFFYAGVARLVFVHHSTFCVNSLAHYLGERTFDDKRTPSDHVITALITLGEGYHNFHHEFPSDYRNAIELHQYDPTKWLIWSASLFGLTYNLKMFPSNEIEKGRIDMQQKGVDAKSKELDWGVPLQNLPNMTIDEVKQKVAETEIKLIVISNIVYDVTNFMDEHPGGKAFLKISIGKDATAAFNGGVYDHANAARNLMSSMRYATLVGSGGDGVSPDDE</sequence>
<keyword evidence="7 14" id="KW-0276">Fatty acid metabolism</keyword>
<evidence type="ECO:0000313" key="18">
    <source>
        <dbReference type="Proteomes" id="UP000320333"/>
    </source>
</evidence>
<evidence type="ECO:0000256" key="3">
    <source>
        <dbReference type="ARBA" id="ARBA00022516"/>
    </source>
</evidence>
<evidence type="ECO:0000256" key="13">
    <source>
        <dbReference type="ARBA" id="ARBA00023160"/>
    </source>
</evidence>
<keyword evidence="14" id="KW-0813">Transport</keyword>
<dbReference type="GO" id="GO:0005789">
    <property type="term" value="C:endoplasmic reticulum membrane"/>
    <property type="evidence" value="ECO:0007669"/>
    <property type="project" value="TreeGrafter"/>
</dbReference>
<feature type="domain" description="Cytochrome b5 heme-binding" evidence="16">
    <location>
        <begin position="314"/>
        <end position="393"/>
    </location>
</feature>
<dbReference type="GO" id="GO:0020037">
    <property type="term" value="F:heme binding"/>
    <property type="evidence" value="ECO:0007669"/>
    <property type="project" value="InterPro"/>
</dbReference>
<dbReference type="PROSITE" id="PS50255">
    <property type="entry name" value="CYTOCHROME_B5_2"/>
    <property type="match status" value="1"/>
</dbReference>
<dbReference type="Gene3D" id="3.10.120.10">
    <property type="entry name" value="Cytochrome b5-like heme/steroid binding domain"/>
    <property type="match status" value="1"/>
</dbReference>
<dbReference type="PANTHER" id="PTHR11351:SF31">
    <property type="entry name" value="DESATURASE 1, ISOFORM A-RELATED"/>
    <property type="match status" value="1"/>
</dbReference>
<dbReference type="InterPro" id="IPR009160">
    <property type="entry name" value="Acyl-CoA_deSatase_haem/ster-bd"/>
</dbReference>
<comment type="catalytic activity">
    <reaction evidence="14">
        <text>octadecanoyl-CoA + 2 Fe(II)-[cytochrome b5] + O2 + 2 H(+) = (9Z)-octadecenoyl-CoA + 2 Fe(III)-[cytochrome b5] + 2 H2O</text>
        <dbReference type="Rhea" id="RHEA:19721"/>
        <dbReference type="Rhea" id="RHEA-COMP:10438"/>
        <dbReference type="Rhea" id="RHEA-COMP:10439"/>
        <dbReference type="ChEBI" id="CHEBI:15377"/>
        <dbReference type="ChEBI" id="CHEBI:15378"/>
        <dbReference type="ChEBI" id="CHEBI:15379"/>
        <dbReference type="ChEBI" id="CHEBI:29033"/>
        <dbReference type="ChEBI" id="CHEBI:29034"/>
        <dbReference type="ChEBI" id="CHEBI:57387"/>
        <dbReference type="ChEBI" id="CHEBI:57394"/>
        <dbReference type="EC" id="1.14.19.1"/>
    </reaction>
</comment>
<dbReference type="SUPFAM" id="SSF55856">
    <property type="entry name" value="Cytochrome b5-like heme/steroid binding domain"/>
    <property type="match status" value="1"/>
</dbReference>
<dbReference type="Pfam" id="PF00173">
    <property type="entry name" value="Cyt-b5"/>
    <property type="match status" value="1"/>
</dbReference>
<comment type="function">
    <text evidence="14">Stearoyl-CoA desaturase that utilizes O(2) and electrons from reduced cytochrome b5 to introduce the first double bond into saturated fatty acyl-CoA substrates.</text>
</comment>
<evidence type="ECO:0000256" key="2">
    <source>
        <dbReference type="ARBA" id="ARBA00009295"/>
    </source>
</evidence>
<dbReference type="InterPro" id="IPR005804">
    <property type="entry name" value="FA_desaturase_dom"/>
</dbReference>
<name>A0A507FR66_9FUNG</name>